<organism evidence="1 2">
    <name type="scientific">Skeletonema marinoi</name>
    <dbReference type="NCBI Taxonomy" id="267567"/>
    <lineage>
        <taxon>Eukaryota</taxon>
        <taxon>Sar</taxon>
        <taxon>Stramenopiles</taxon>
        <taxon>Ochrophyta</taxon>
        <taxon>Bacillariophyta</taxon>
        <taxon>Coscinodiscophyceae</taxon>
        <taxon>Thalassiosirophycidae</taxon>
        <taxon>Thalassiosirales</taxon>
        <taxon>Skeletonemataceae</taxon>
        <taxon>Skeletonema</taxon>
        <taxon>Skeletonema marinoi-dohrnii complex</taxon>
    </lineage>
</organism>
<sequence length="594" mass="67371">MRAALQHHFINFRIRYFNNRKSCRYIHSSSITLSSTQSKNNEAAFPSAITFLTDVEGDGHYFDRFIHHSEILGFRSIQPSFGACKKGNWNFGSHDPKYFPYDKEVVFLDDGTIDNKNSMLVYGGDIWDKGGADFYVIRQLLSLHTRYPSRVHFIMGNRDINKLRIVDELDFDETKRLPKHKGVYWLRGTGLPGDPEKSLDSSTMTETAAERLKWMLRGTMGSVDAFELRRQELQRERLAVMNSQSAFSTQECLEHETTSEEFIVSDDDVAKSYLHSCNPNLGLMSQYLSHAKLMIRFGSVIFLHGALPTIEANSFPLPWINPESDKSGGHETLTEWIDDLNDFASDQITNWKEFGKAKQPRDAQEDFWASKGGYSNTSSGGKLFGNLLQYGMNTLPDKSKNQSVVYNSWMRDGMPRKDLFSLDEQSWLENLFAKEGLQLILSGHQPVGDAPWPIQLSNNNWILPCDTSFSGDVCWTSAEKASLGRGSRPNGRGEVAVSETLIMCCQRTGKLKSVKIHGFLSDGSHYEINNLLDVDDKHIGRPLLKKLPYTDNTKEATITDFWVKAKLRQQYLLSAGKGFHVWNSLLDHNGLKGV</sequence>
<dbReference type="Gene3D" id="3.60.21.10">
    <property type="match status" value="1"/>
</dbReference>
<evidence type="ECO:0008006" key="3">
    <source>
        <dbReference type="Google" id="ProtNLM"/>
    </source>
</evidence>
<dbReference type="SUPFAM" id="SSF56300">
    <property type="entry name" value="Metallo-dependent phosphatases"/>
    <property type="match status" value="1"/>
</dbReference>
<dbReference type="EMBL" id="JATAAI010000002">
    <property type="protein sequence ID" value="KAK1747815.1"/>
    <property type="molecule type" value="Genomic_DNA"/>
</dbReference>
<name>A0AAD8YM90_9STRA</name>
<accession>A0AAD8YM90</accession>
<dbReference type="AlphaFoldDB" id="A0AAD8YM90"/>
<dbReference type="Proteomes" id="UP001224775">
    <property type="component" value="Unassembled WGS sequence"/>
</dbReference>
<dbReference type="InterPro" id="IPR029052">
    <property type="entry name" value="Metallo-depent_PP-like"/>
</dbReference>
<dbReference type="PANTHER" id="PTHR42254">
    <property type="entry name" value="METALLOPHOS DOMAIN-CONTAINING PROTEIN"/>
    <property type="match status" value="1"/>
</dbReference>
<dbReference type="PANTHER" id="PTHR42254:SF1">
    <property type="entry name" value="CALCINEURIN-LIKE PHOSPHOESTERASE DOMAIN-CONTAINING PROTEIN"/>
    <property type="match status" value="1"/>
</dbReference>
<gene>
    <name evidence="1" type="ORF">QTG54_001778</name>
</gene>
<evidence type="ECO:0000313" key="1">
    <source>
        <dbReference type="EMBL" id="KAK1747815.1"/>
    </source>
</evidence>
<keyword evidence="2" id="KW-1185">Reference proteome</keyword>
<protein>
    <recommendedName>
        <fullName evidence="3">Calcineurin-like phosphoesterase domain-containing protein</fullName>
    </recommendedName>
</protein>
<comment type="caution">
    <text evidence="1">The sequence shown here is derived from an EMBL/GenBank/DDBJ whole genome shotgun (WGS) entry which is preliminary data.</text>
</comment>
<reference evidence="1" key="1">
    <citation type="submission" date="2023-06" db="EMBL/GenBank/DDBJ databases">
        <title>Survivors Of The Sea: Transcriptome response of Skeletonema marinoi to long-term dormancy.</title>
        <authorList>
            <person name="Pinder M.I.M."/>
            <person name="Kourtchenko O."/>
            <person name="Robertson E.K."/>
            <person name="Larsson T."/>
            <person name="Maumus F."/>
            <person name="Osuna-Cruz C.M."/>
            <person name="Vancaester E."/>
            <person name="Stenow R."/>
            <person name="Vandepoele K."/>
            <person name="Ploug H."/>
            <person name="Bruchert V."/>
            <person name="Godhe A."/>
            <person name="Topel M."/>
        </authorList>
    </citation>
    <scope>NUCLEOTIDE SEQUENCE</scope>
    <source>
        <strain evidence="1">R05AC</strain>
    </source>
</reference>
<proteinExistence type="predicted"/>
<evidence type="ECO:0000313" key="2">
    <source>
        <dbReference type="Proteomes" id="UP001224775"/>
    </source>
</evidence>